<keyword evidence="6 7" id="KW-0961">Cell wall biogenesis/degradation</keyword>
<dbReference type="EC" id="4.2.2.29" evidence="7"/>
<dbReference type="Proteomes" id="UP000051373">
    <property type="component" value="Unassembled WGS sequence"/>
</dbReference>
<dbReference type="PANTHER" id="PTHR30518:SF2">
    <property type="entry name" value="ENDOLYTIC MUREIN TRANSGLYCOSYLASE"/>
    <property type="match status" value="1"/>
</dbReference>
<evidence type="ECO:0000256" key="4">
    <source>
        <dbReference type="ARBA" id="ARBA00023136"/>
    </source>
</evidence>
<evidence type="ECO:0000256" key="3">
    <source>
        <dbReference type="ARBA" id="ARBA00022989"/>
    </source>
</evidence>
<dbReference type="EMBL" id="LJUJ01000012">
    <property type="protein sequence ID" value="KPK63481.1"/>
    <property type="molecule type" value="Genomic_DNA"/>
</dbReference>
<dbReference type="Gene3D" id="3.30.160.60">
    <property type="entry name" value="Classic Zinc Finger"/>
    <property type="match status" value="1"/>
</dbReference>
<dbReference type="PANTHER" id="PTHR30518">
    <property type="entry name" value="ENDOLYTIC MUREIN TRANSGLYCOSYLASE"/>
    <property type="match status" value="1"/>
</dbReference>
<keyword evidence="3 7" id="KW-1133">Transmembrane helix</keyword>
<dbReference type="GO" id="GO:0071555">
    <property type="term" value="P:cell wall organization"/>
    <property type="evidence" value="ECO:0007669"/>
    <property type="project" value="UniProtKB-KW"/>
</dbReference>
<keyword evidence="1 7" id="KW-1003">Cell membrane</keyword>
<protein>
    <recommendedName>
        <fullName evidence="7">Endolytic murein transglycosylase</fullName>
        <ecNumber evidence="7">4.2.2.29</ecNumber>
    </recommendedName>
    <alternativeName>
        <fullName evidence="7">Peptidoglycan lytic transglycosylase</fullName>
    </alternativeName>
    <alternativeName>
        <fullName evidence="7">Peptidoglycan polymerization terminase</fullName>
    </alternativeName>
</protein>
<evidence type="ECO:0000256" key="1">
    <source>
        <dbReference type="ARBA" id="ARBA00022475"/>
    </source>
</evidence>
<comment type="catalytic activity">
    <reaction evidence="7">
        <text>a peptidoglycan chain = a peptidoglycan chain with N-acetyl-1,6-anhydromuramyl-[peptide] at the reducing end + a peptidoglycan chain with N-acetylglucosamine at the non-reducing end.</text>
        <dbReference type="EC" id="4.2.2.29"/>
    </reaction>
</comment>
<evidence type="ECO:0000256" key="5">
    <source>
        <dbReference type="ARBA" id="ARBA00023239"/>
    </source>
</evidence>
<keyword evidence="5 7" id="KW-0456">Lyase</keyword>
<dbReference type="AlphaFoldDB" id="A0A0S8FRZ2"/>
<evidence type="ECO:0000313" key="8">
    <source>
        <dbReference type="EMBL" id="KPK63481.1"/>
    </source>
</evidence>
<dbReference type="Gene3D" id="3.30.1490.480">
    <property type="entry name" value="Endolytic murein transglycosylase"/>
    <property type="match status" value="1"/>
</dbReference>
<dbReference type="PATRIC" id="fig|1703779.3.peg.1813"/>
<dbReference type="Pfam" id="PF02618">
    <property type="entry name" value="YceG"/>
    <property type="match status" value="1"/>
</dbReference>
<evidence type="ECO:0000256" key="2">
    <source>
        <dbReference type="ARBA" id="ARBA00022692"/>
    </source>
</evidence>
<comment type="function">
    <text evidence="7">Functions as a peptidoglycan terminase that cleaves nascent peptidoglycan strands endolytically to terminate their elongation.</text>
</comment>
<keyword evidence="2 7" id="KW-0812">Transmembrane</keyword>
<reference evidence="8 9" key="1">
    <citation type="journal article" date="2015" name="Microbiome">
        <title>Genomic resolution of linkages in carbon, nitrogen, and sulfur cycling among widespread estuary sediment bacteria.</title>
        <authorList>
            <person name="Baker B.J."/>
            <person name="Lazar C.S."/>
            <person name="Teske A.P."/>
            <person name="Dick G.J."/>
        </authorList>
    </citation>
    <scope>NUCLEOTIDE SEQUENCE [LARGE SCALE GENOMIC DNA]</scope>
    <source>
        <strain evidence="8">SM23_42</strain>
    </source>
</reference>
<comment type="caution">
    <text evidence="8">The sequence shown here is derived from an EMBL/GenBank/DDBJ whole genome shotgun (WGS) entry which is preliminary data.</text>
</comment>
<dbReference type="NCBIfam" id="TIGR00247">
    <property type="entry name" value="endolytic transglycosylase MltG"/>
    <property type="match status" value="1"/>
</dbReference>
<evidence type="ECO:0000313" key="9">
    <source>
        <dbReference type="Proteomes" id="UP000051373"/>
    </source>
</evidence>
<feature type="site" description="Important for catalytic activity" evidence="7">
    <location>
        <position position="201"/>
    </location>
</feature>
<gene>
    <name evidence="7" type="primary">mltG</name>
    <name evidence="8" type="ORF">AMJ83_06820</name>
</gene>
<dbReference type="HAMAP" id="MF_02065">
    <property type="entry name" value="MltG"/>
    <property type="match status" value="1"/>
</dbReference>
<keyword evidence="4 7" id="KW-0472">Membrane</keyword>
<accession>A0A0S8FRZ2</accession>
<dbReference type="GO" id="GO:0008932">
    <property type="term" value="F:lytic endotransglycosylase activity"/>
    <property type="evidence" value="ECO:0007669"/>
    <property type="project" value="UniProtKB-UniRule"/>
</dbReference>
<name>A0A0S8FRZ2_UNCW3</name>
<dbReference type="InterPro" id="IPR003770">
    <property type="entry name" value="MLTG-like"/>
</dbReference>
<sequence length="318" mass="36347">MSKKYLLIALAVLIIVAWWQPLNFGQTEVTIPGDVSAREIAHFLAYQRIVRNVEEFLFWLKITGRERNLKSGTYELHKYKNPLYVIGRLASGGKSEIVVTLPEGLTMYETARILAERGLVDENRFLELCHDEKFINEIGLKVPSLEGYFFPDTYSFSRLQNEAAIITTFTRNFFSRIAKIGLMDNDSLHQVIILASIVEKEAKYEDERPIIAKVFLNRLKSRRPLESCATIFFILKVKDPLTTSQRLTDRDLQIGSPYNTYLHLGLPPGPICSPGESAITAVMSPADVDYLYFVAKGDGRHHFSRTYREHMAAKDTYQ</sequence>
<dbReference type="GO" id="GO:0005886">
    <property type="term" value="C:plasma membrane"/>
    <property type="evidence" value="ECO:0007669"/>
    <property type="project" value="UniProtKB-UniRule"/>
</dbReference>
<dbReference type="CDD" id="cd08010">
    <property type="entry name" value="MltG_like"/>
    <property type="match status" value="1"/>
</dbReference>
<dbReference type="GO" id="GO:0009252">
    <property type="term" value="P:peptidoglycan biosynthetic process"/>
    <property type="evidence" value="ECO:0007669"/>
    <property type="project" value="UniProtKB-UniRule"/>
</dbReference>
<evidence type="ECO:0000256" key="7">
    <source>
        <dbReference type="HAMAP-Rule" id="MF_02065"/>
    </source>
</evidence>
<organism evidence="8 9">
    <name type="scientific">candidate division WOR_3 bacterium SM23_42</name>
    <dbReference type="NCBI Taxonomy" id="1703779"/>
    <lineage>
        <taxon>Bacteria</taxon>
        <taxon>Bacteria division WOR-3</taxon>
    </lineage>
</organism>
<evidence type="ECO:0000256" key="6">
    <source>
        <dbReference type="ARBA" id="ARBA00023316"/>
    </source>
</evidence>
<dbReference type="STRING" id="1703779.AMJ83_06820"/>
<comment type="similarity">
    <text evidence="7">Belongs to the transglycosylase MltG family.</text>
</comment>
<proteinExistence type="inferred from homology"/>